<evidence type="ECO:0000313" key="3">
    <source>
        <dbReference type="Proteomes" id="UP000291485"/>
    </source>
</evidence>
<dbReference type="PANTHER" id="PTHR34610">
    <property type="entry name" value="SSL7007 PROTEIN"/>
    <property type="match status" value="1"/>
</dbReference>
<proteinExistence type="predicted"/>
<name>A0A4R0P2E9_9SPHI</name>
<keyword evidence="3" id="KW-1185">Reference proteome</keyword>
<dbReference type="EMBL" id="SJSN01000010">
    <property type="protein sequence ID" value="TCD07558.1"/>
    <property type="molecule type" value="Genomic_DNA"/>
</dbReference>
<dbReference type="PANTHER" id="PTHR34610:SF3">
    <property type="entry name" value="SSL7007 PROTEIN"/>
    <property type="match status" value="1"/>
</dbReference>
<sequence>MQNRRSRIIIDTNLWISFLITKDFSKLDKIIFSKKAILIFSQELLDEFLQVVQRPKLKRYFLQTDLEDILEAIGEYAEFVEVTTATKICRDEKDNFLLSLSEYGNVDFLLTGDKDLLILNPYGKTTITTISTFMANDFHKILAK</sequence>
<dbReference type="InterPro" id="IPR002850">
    <property type="entry name" value="PIN_toxin-like"/>
</dbReference>
<dbReference type="OrthoDB" id="597986at2"/>
<dbReference type="NCBIfam" id="TIGR00305">
    <property type="entry name" value="putative toxin-antitoxin system toxin component, PIN family"/>
    <property type="match status" value="1"/>
</dbReference>
<accession>A0A4R0P2E9</accession>
<comment type="caution">
    <text evidence="2">The sequence shown here is derived from an EMBL/GenBank/DDBJ whole genome shotgun (WGS) entry which is preliminary data.</text>
</comment>
<dbReference type="InterPro" id="IPR002716">
    <property type="entry name" value="PIN_dom"/>
</dbReference>
<organism evidence="2 3">
    <name type="scientific">Pedobacter frigidisoli</name>
    <dbReference type="NCBI Taxonomy" id="2530455"/>
    <lineage>
        <taxon>Bacteria</taxon>
        <taxon>Pseudomonadati</taxon>
        <taxon>Bacteroidota</taxon>
        <taxon>Sphingobacteriia</taxon>
        <taxon>Sphingobacteriales</taxon>
        <taxon>Sphingobacteriaceae</taxon>
        <taxon>Pedobacter</taxon>
    </lineage>
</organism>
<reference evidence="2 3" key="1">
    <citation type="submission" date="2019-02" db="EMBL/GenBank/DDBJ databases">
        <title>Pedobacter sp. RP-3-11 sp. nov., isolated from Arctic soil.</title>
        <authorList>
            <person name="Dahal R.H."/>
        </authorList>
    </citation>
    <scope>NUCLEOTIDE SEQUENCE [LARGE SCALE GENOMIC DNA]</scope>
    <source>
        <strain evidence="2 3">RP-3-11</strain>
    </source>
</reference>
<dbReference type="RefSeq" id="WP_131559653.1">
    <property type="nucleotide sequence ID" value="NZ_SJSN01000010.1"/>
</dbReference>
<dbReference type="Pfam" id="PF13470">
    <property type="entry name" value="PIN_3"/>
    <property type="match status" value="1"/>
</dbReference>
<dbReference type="InterPro" id="IPR029060">
    <property type="entry name" value="PIN-like_dom_sf"/>
</dbReference>
<evidence type="ECO:0000259" key="1">
    <source>
        <dbReference type="Pfam" id="PF13470"/>
    </source>
</evidence>
<dbReference type="SUPFAM" id="SSF88723">
    <property type="entry name" value="PIN domain-like"/>
    <property type="match status" value="1"/>
</dbReference>
<feature type="domain" description="PIN" evidence="1">
    <location>
        <begin position="7"/>
        <end position="115"/>
    </location>
</feature>
<dbReference type="Proteomes" id="UP000291485">
    <property type="component" value="Unassembled WGS sequence"/>
</dbReference>
<evidence type="ECO:0000313" key="2">
    <source>
        <dbReference type="EMBL" id="TCD07558.1"/>
    </source>
</evidence>
<gene>
    <name evidence="2" type="ORF">EZ449_13510</name>
</gene>
<dbReference type="AlphaFoldDB" id="A0A4R0P2E9"/>
<protein>
    <submittedName>
        <fullName evidence="2">Putative toxin-antitoxin system toxin component, PIN family</fullName>
    </submittedName>
</protein>